<accession>A0A0S4SCI3</accession>
<comment type="caution">
    <text evidence="5">The sequence shown here is derived from an EMBL/GenBank/DDBJ whole genome shotgun (WGS) entry which is preliminary data.</text>
</comment>
<sequence>MIKASVYVICCNEEKHIRRMLESVKDFDEIIVVDSGSTDATLDIAKEYTSKIFHQNFLGYAKQKEFAKNLCSNEWVLNLDADEELSSELKNEIEETIKLNSADALEVKISSIYLNKFPHILCKSITRIRFFKKELGFYPPKLVHESIKFTGRAKKSKNFIYDYGTNDLSTHINKINLYSSLRAREKAEKNRNSSIFKLIFVFHLAFFKSYIIKRNFLNGTVGFISAINLAFYAFLKEAKLYEINLKNKK</sequence>
<keyword evidence="2" id="KW-0472">Membrane</keyword>
<dbReference type="PANTHER" id="PTHR43630:SF2">
    <property type="entry name" value="GLYCOSYLTRANSFERASE"/>
    <property type="match status" value="1"/>
</dbReference>
<evidence type="ECO:0000259" key="3">
    <source>
        <dbReference type="Pfam" id="PF00535"/>
    </source>
</evidence>
<dbReference type="InterPro" id="IPR029044">
    <property type="entry name" value="Nucleotide-diphossugar_trans"/>
</dbReference>
<evidence type="ECO:0000313" key="5">
    <source>
        <dbReference type="EMBL" id="CUU83892.1"/>
    </source>
</evidence>
<dbReference type="PANTHER" id="PTHR43630">
    <property type="entry name" value="POLY-BETA-1,6-N-ACETYL-D-GLUCOSAMINE SYNTHASE"/>
    <property type="match status" value="1"/>
</dbReference>
<keyword evidence="5" id="KW-0808">Transferase</keyword>
<dbReference type="EMBL" id="FAVB01000003">
    <property type="protein sequence ID" value="CUU83892.1"/>
    <property type="molecule type" value="Genomic_DNA"/>
</dbReference>
<dbReference type="Proteomes" id="UP000052257">
    <property type="component" value="Unassembled WGS sequence"/>
</dbReference>
<evidence type="ECO:0000313" key="7">
    <source>
        <dbReference type="Proteomes" id="UP000052257"/>
    </source>
</evidence>
<evidence type="ECO:0000256" key="2">
    <source>
        <dbReference type="SAM" id="Phobius"/>
    </source>
</evidence>
<dbReference type="EMBL" id="FAUW01000003">
    <property type="protein sequence ID" value="CUU81939.1"/>
    <property type="molecule type" value="Genomic_DNA"/>
</dbReference>
<keyword evidence="2" id="KW-0812">Transmembrane</keyword>
<dbReference type="RefSeq" id="WP_059430575.1">
    <property type="nucleotide sequence ID" value="NZ_FAUW01000003.1"/>
</dbReference>
<comment type="similarity">
    <text evidence="1">Belongs to the glycosyltransferase 2 family. WaaE/KdtX subfamily.</text>
</comment>
<dbReference type="Pfam" id="PF00535">
    <property type="entry name" value="Glycos_transf_2"/>
    <property type="match status" value="1"/>
</dbReference>
<dbReference type="EC" id="2.-.-.-" evidence="5"/>
<evidence type="ECO:0000313" key="6">
    <source>
        <dbReference type="Proteomes" id="UP000052237"/>
    </source>
</evidence>
<keyword evidence="6" id="KW-1185">Reference proteome</keyword>
<dbReference type="GO" id="GO:0016757">
    <property type="term" value="F:glycosyltransferase activity"/>
    <property type="evidence" value="ECO:0007669"/>
    <property type="project" value="UniProtKB-KW"/>
</dbReference>
<dbReference type="AlphaFoldDB" id="A0A0S4SCI3"/>
<reference evidence="6 7" key="1">
    <citation type="submission" date="2015-11" db="EMBL/GenBank/DDBJ databases">
        <authorList>
            <consortium name="Pathogen Informatics"/>
        </authorList>
    </citation>
    <scope>NUCLEOTIDE SEQUENCE [LARGE SCALE GENOMIC DNA]</scope>
    <source>
        <strain evidence="5 6">006A-0059</strain>
        <strain evidence="4 7">006A-0191</strain>
    </source>
</reference>
<gene>
    <name evidence="5" type="primary">sunS</name>
    <name evidence="5" type="ORF">ERS686654_01465</name>
    <name evidence="4" type="ORF">ERS739220_01278</name>
</gene>
<feature type="transmembrane region" description="Helical" evidence="2">
    <location>
        <begin position="217"/>
        <end position="235"/>
    </location>
</feature>
<dbReference type="SUPFAM" id="SSF53448">
    <property type="entry name" value="Nucleotide-diphospho-sugar transferases"/>
    <property type="match status" value="1"/>
</dbReference>
<dbReference type="Proteomes" id="UP000052237">
    <property type="component" value="Unassembled WGS sequence"/>
</dbReference>
<evidence type="ECO:0000313" key="4">
    <source>
        <dbReference type="EMBL" id="CUU81939.1"/>
    </source>
</evidence>
<dbReference type="EC" id="2.4.1.-" evidence="5"/>
<protein>
    <submittedName>
        <fullName evidence="5">Glycosyltransferase</fullName>
        <ecNumber evidence="5">2.-.-.-</ecNumber>
        <ecNumber evidence="5">2.4.1.-</ecNumber>
    </submittedName>
</protein>
<feature type="transmembrane region" description="Helical" evidence="2">
    <location>
        <begin position="194"/>
        <end position="211"/>
    </location>
</feature>
<dbReference type="CDD" id="cd02511">
    <property type="entry name" value="Beta4Glucosyltransferase"/>
    <property type="match status" value="1"/>
</dbReference>
<name>A0A0S4SCI3_CAMHY</name>
<feature type="domain" description="Glycosyltransferase 2-like" evidence="3">
    <location>
        <begin position="5"/>
        <end position="124"/>
    </location>
</feature>
<dbReference type="InterPro" id="IPR001173">
    <property type="entry name" value="Glyco_trans_2-like"/>
</dbReference>
<dbReference type="Gene3D" id="3.90.550.10">
    <property type="entry name" value="Spore Coat Polysaccharide Biosynthesis Protein SpsA, Chain A"/>
    <property type="match status" value="1"/>
</dbReference>
<organism evidence="5 6">
    <name type="scientific">Campylobacter hyointestinalis subsp. hyointestinalis</name>
    <dbReference type="NCBI Taxonomy" id="91352"/>
    <lineage>
        <taxon>Bacteria</taxon>
        <taxon>Pseudomonadati</taxon>
        <taxon>Campylobacterota</taxon>
        <taxon>Epsilonproteobacteria</taxon>
        <taxon>Campylobacterales</taxon>
        <taxon>Campylobacteraceae</taxon>
        <taxon>Campylobacter</taxon>
    </lineage>
</organism>
<keyword evidence="5" id="KW-0328">Glycosyltransferase</keyword>
<accession>A0A9W5ASI8</accession>
<proteinExistence type="inferred from homology"/>
<evidence type="ECO:0000256" key="1">
    <source>
        <dbReference type="ARBA" id="ARBA00038494"/>
    </source>
</evidence>
<keyword evidence="2" id="KW-1133">Transmembrane helix</keyword>